<dbReference type="EMBL" id="CAACVJ010000401">
    <property type="protein sequence ID" value="VEP16512.1"/>
    <property type="molecule type" value="Genomic_DNA"/>
</dbReference>
<evidence type="ECO:0000313" key="1">
    <source>
        <dbReference type="EMBL" id="VEP16512.1"/>
    </source>
</evidence>
<sequence length="65" mass="6923">MWQAAQLAPNILPPLAASPAKAGLAKLKLTTVTMANASANNLLNMISPLKVNSLNRYLSIVRCFS</sequence>
<proteinExistence type="predicted"/>
<dbReference type="AlphaFoldDB" id="A0A563VYH6"/>
<name>A0A563VYH6_9CYAN</name>
<protein>
    <submittedName>
        <fullName evidence="1">Uncharacterized protein</fullName>
    </submittedName>
</protein>
<keyword evidence="2" id="KW-1185">Reference proteome</keyword>
<evidence type="ECO:0000313" key="2">
    <source>
        <dbReference type="Proteomes" id="UP000320055"/>
    </source>
</evidence>
<reference evidence="1 2" key="1">
    <citation type="submission" date="2019-01" db="EMBL/GenBank/DDBJ databases">
        <authorList>
            <person name="Brito A."/>
        </authorList>
    </citation>
    <scope>NUCLEOTIDE SEQUENCE [LARGE SCALE GENOMIC DNA]</scope>
    <source>
        <strain evidence="1">1</strain>
    </source>
</reference>
<organism evidence="1 2">
    <name type="scientific">Hyella patelloides LEGE 07179</name>
    <dbReference type="NCBI Taxonomy" id="945734"/>
    <lineage>
        <taxon>Bacteria</taxon>
        <taxon>Bacillati</taxon>
        <taxon>Cyanobacteriota</taxon>
        <taxon>Cyanophyceae</taxon>
        <taxon>Pleurocapsales</taxon>
        <taxon>Hyellaceae</taxon>
        <taxon>Hyella</taxon>
    </lineage>
</organism>
<accession>A0A563VYH6</accession>
<dbReference type="Proteomes" id="UP000320055">
    <property type="component" value="Unassembled WGS sequence"/>
</dbReference>
<gene>
    <name evidence="1" type="ORF">H1P_460006</name>
</gene>